<gene>
    <name evidence="7" type="ORF">BP6252_04184</name>
</gene>
<dbReference type="Proteomes" id="UP000256645">
    <property type="component" value="Unassembled WGS sequence"/>
</dbReference>
<comment type="subcellular location">
    <subcellularLocation>
        <location evidence="1">Membrane</location>
        <topology evidence="1">Multi-pass membrane protein</topology>
    </subcellularLocation>
</comment>
<evidence type="ECO:0000313" key="7">
    <source>
        <dbReference type="EMBL" id="RDW79546.1"/>
    </source>
</evidence>
<accession>A0A3D8RZT0</accession>
<dbReference type="InterPro" id="IPR058257">
    <property type="entry name" value="CorA-like_dom"/>
</dbReference>
<dbReference type="Pfam" id="PF26616">
    <property type="entry name" value="CorA-like"/>
    <property type="match status" value="1"/>
</dbReference>
<evidence type="ECO:0000256" key="3">
    <source>
        <dbReference type="ARBA" id="ARBA00022989"/>
    </source>
</evidence>
<name>A0A3D8RZT0_9HELO</name>
<feature type="domain" description="CorA-like transporter" evidence="6">
    <location>
        <begin position="33"/>
        <end position="177"/>
    </location>
</feature>
<dbReference type="SUPFAM" id="SSF144083">
    <property type="entry name" value="Magnesium transport protein CorA, transmembrane region"/>
    <property type="match status" value="1"/>
</dbReference>
<evidence type="ECO:0000256" key="2">
    <source>
        <dbReference type="ARBA" id="ARBA00022692"/>
    </source>
</evidence>
<keyword evidence="8" id="KW-1185">Reference proteome</keyword>
<proteinExistence type="predicted"/>
<comment type="caution">
    <text evidence="7">The sequence shown here is derived from an EMBL/GenBank/DDBJ whole genome shotgun (WGS) entry which is preliminary data.</text>
</comment>
<keyword evidence="2 5" id="KW-0812">Transmembrane</keyword>
<sequence length="470" mass="52716">MTRIQSVGSPSWEARWRAFIEEETIGPHYEPYSVVVQDISQSQSRTSESLQDLTTLQRRLAEPMPENSLRVIYLHQSYGWGKLNISEEMLREIVVANAMSLDVLDTLSLFRPRVQELEEAFCGSSWNRRNESVQEFAYTFKYPEQKMHPDIGVMWSIRQTGIYHRYDAQSGKNVVLYLSSSPTSPALARGRAYFDELSGEEITVGDVQDVQSASVTTALLDNDLKFGHTTLVQLRHIENQILPLGPIFQSALKTLQDMREKTTMNLSAVLAQDNENLQGLVLALNNNLNFLLQRLSGTSVLASETLNLKLQSLAKMTSDNGLSLTKAAIKDSQTIRIITVMTLLYLPSSFVASLFGMNFFSFDAVGKRLIYSQEIWLFFVLASLLTIFTILLGYVAIKISARETGRSLERSFKLLRDREWKLPAVVAKAGSKLEESWSTKFGHATHGVEVQVNGANSEGVDLEKGTNPQG</sequence>
<keyword evidence="4 5" id="KW-0472">Membrane</keyword>
<reference evidence="7 8" key="1">
    <citation type="journal article" date="2018" name="IMA Fungus">
        <title>IMA Genome-F 9: Draft genome sequence of Annulohypoxylon stygium, Aspergillus mulundensis, Berkeleyomyces basicola (syn. Thielaviopsis basicola), Ceratocystis smalleyi, two Cercospora beticola strains, Coleophoma cylindrospora, Fusarium fracticaudum, Phialophora cf. hyalina, and Morchella septimelata.</title>
        <authorList>
            <person name="Wingfield B.D."/>
            <person name="Bills G.F."/>
            <person name="Dong Y."/>
            <person name="Huang W."/>
            <person name="Nel W.J."/>
            <person name="Swalarsk-Parry B.S."/>
            <person name="Vaghefi N."/>
            <person name="Wilken P.M."/>
            <person name="An Z."/>
            <person name="de Beer Z.W."/>
            <person name="De Vos L."/>
            <person name="Chen L."/>
            <person name="Duong T.A."/>
            <person name="Gao Y."/>
            <person name="Hammerbacher A."/>
            <person name="Kikkert J.R."/>
            <person name="Li Y."/>
            <person name="Li H."/>
            <person name="Li K."/>
            <person name="Li Q."/>
            <person name="Liu X."/>
            <person name="Ma X."/>
            <person name="Naidoo K."/>
            <person name="Pethybridge S.J."/>
            <person name="Sun J."/>
            <person name="Steenkamp E.T."/>
            <person name="van der Nest M.A."/>
            <person name="van Wyk S."/>
            <person name="Wingfield M.J."/>
            <person name="Xiong C."/>
            <person name="Yue Q."/>
            <person name="Zhang X."/>
        </authorList>
    </citation>
    <scope>NUCLEOTIDE SEQUENCE [LARGE SCALE GENOMIC DNA]</scope>
    <source>
        <strain evidence="7 8">BP6252</strain>
    </source>
</reference>
<feature type="transmembrane region" description="Helical" evidence="5">
    <location>
        <begin position="375"/>
        <end position="397"/>
    </location>
</feature>
<evidence type="ECO:0000256" key="5">
    <source>
        <dbReference type="SAM" id="Phobius"/>
    </source>
</evidence>
<dbReference type="EMBL" id="PDLM01000004">
    <property type="protein sequence ID" value="RDW79546.1"/>
    <property type="molecule type" value="Genomic_DNA"/>
</dbReference>
<protein>
    <recommendedName>
        <fullName evidence="6">CorA-like transporter domain-containing protein</fullName>
    </recommendedName>
</protein>
<dbReference type="GO" id="GO:0016020">
    <property type="term" value="C:membrane"/>
    <property type="evidence" value="ECO:0007669"/>
    <property type="project" value="UniProtKB-SubCell"/>
</dbReference>
<feature type="transmembrane region" description="Helical" evidence="5">
    <location>
        <begin position="335"/>
        <end position="355"/>
    </location>
</feature>
<evidence type="ECO:0000256" key="1">
    <source>
        <dbReference type="ARBA" id="ARBA00004141"/>
    </source>
</evidence>
<dbReference type="STRING" id="1849047.A0A3D8RZT0"/>
<evidence type="ECO:0000256" key="4">
    <source>
        <dbReference type="ARBA" id="ARBA00023136"/>
    </source>
</evidence>
<dbReference type="OrthoDB" id="5396681at2759"/>
<evidence type="ECO:0000313" key="8">
    <source>
        <dbReference type="Proteomes" id="UP000256645"/>
    </source>
</evidence>
<dbReference type="AlphaFoldDB" id="A0A3D8RZT0"/>
<organism evidence="7 8">
    <name type="scientific">Coleophoma cylindrospora</name>
    <dbReference type="NCBI Taxonomy" id="1849047"/>
    <lineage>
        <taxon>Eukaryota</taxon>
        <taxon>Fungi</taxon>
        <taxon>Dikarya</taxon>
        <taxon>Ascomycota</taxon>
        <taxon>Pezizomycotina</taxon>
        <taxon>Leotiomycetes</taxon>
        <taxon>Helotiales</taxon>
        <taxon>Dermateaceae</taxon>
        <taxon>Coleophoma</taxon>
    </lineage>
</organism>
<keyword evidence="3 5" id="KW-1133">Transmembrane helix</keyword>
<evidence type="ECO:0000259" key="6">
    <source>
        <dbReference type="Pfam" id="PF26616"/>
    </source>
</evidence>
<dbReference type="Gene3D" id="1.20.58.340">
    <property type="entry name" value="Magnesium transport protein CorA, transmembrane region"/>
    <property type="match status" value="1"/>
</dbReference>
<dbReference type="InterPro" id="IPR045863">
    <property type="entry name" value="CorA_TM1_TM2"/>
</dbReference>